<name>A0ABT9EDB9_9PROT</name>
<accession>A0ABT9EDB9</accession>
<dbReference type="Proteomes" id="UP001243009">
    <property type="component" value="Unassembled WGS sequence"/>
</dbReference>
<sequence>MHDISRCIEVDLGGRQARAVPIAGCATGMARRTTLMPRAPPAPCSGGQATALPKAGTGEVEMIRHLKVARDTAVKARTQARLALKAIILSAPAALREQLDAVAGEMATGPVFGGLPAGAADHDHRLS</sequence>
<reference evidence="1 2" key="1">
    <citation type="submission" date="2023-08" db="EMBL/GenBank/DDBJ databases">
        <title>The draft genome sequence of Paracraurococcus sp. LOR1-02.</title>
        <authorList>
            <person name="Kingkaew E."/>
            <person name="Tanasupawat S."/>
        </authorList>
    </citation>
    <scope>NUCLEOTIDE SEQUENCE [LARGE SCALE GENOMIC DNA]</scope>
    <source>
        <strain evidence="1 2">LOR1-02</strain>
    </source>
</reference>
<evidence type="ECO:0000313" key="2">
    <source>
        <dbReference type="Proteomes" id="UP001243009"/>
    </source>
</evidence>
<dbReference type="RefSeq" id="WP_305109043.1">
    <property type="nucleotide sequence ID" value="NZ_JAUTWS010000184.1"/>
</dbReference>
<keyword evidence="2" id="KW-1185">Reference proteome</keyword>
<gene>
    <name evidence="1" type="ORF">Q7A36_38275</name>
</gene>
<comment type="caution">
    <text evidence="1">The sequence shown here is derived from an EMBL/GenBank/DDBJ whole genome shotgun (WGS) entry which is preliminary data.</text>
</comment>
<proteinExistence type="predicted"/>
<organism evidence="1 2">
    <name type="scientific">Paracraurococcus lichenis</name>
    <dbReference type="NCBI Taxonomy" id="3064888"/>
    <lineage>
        <taxon>Bacteria</taxon>
        <taxon>Pseudomonadati</taxon>
        <taxon>Pseudomonadota</taxon>
        <taxon>Alphaproteobacteria</taxon>
        <taxon>Acetobacterales</taxon>
        <taxon>Roseomonadaceae</taxon>
        <taxon>Paracraurococcus</taxon>
    </lineage>
</organism>
<dbReference type="EMBL" id="JAUTWS010000184">
    <property type="protein sequence ID" value="MDO9714204.1"/>
    <property type="molecule type" value="Genomic_DNA"/>
</dbReference>
<evidence type="ECO:0000313" key="1">
    <source>
        <dbReference type="EMBL" id="MDO9714204.1"/>
    </source>
</evidence>
<protein>
    <submittedName>
        <fullName evidence="1">Uncharacterized protein</fullName>
    </submittedName>
</protein>